<dbReference type="GO" id="GO:0002949">
    <property type="term" value="P:tRNA threonylcarbamoyladenosine modification"/>
    <property type="evidence" value="ECO:0007669"/>
    <property type="project" value="TreeGrafter"/>
</dbReference>
<keyword evidence="6 8" id="KW-0539">Nucleus</keyword>
<evidence type="ECO:0000313" key="9">
    <source>
        <dbReference type="EMBL" id="KAF7725776.1"/>
    </source>
</evidence>
<evidence type="ECO:0000256" key="6">
    <source>
        <dbReference type="ARBA" id="ARBA00023242"/>
    </source>
</evidence>
<evidence type="ECO:0000256" key="8">
    <source>
        <dbReference type="RuleBase" id="RU004398"/>
    </source>
</evidence>
<accession>A0A8H7BR98</accession>
<keyword evidence="5" id="KW-0819">tRNA processing</keyword>
<name>A0A8H7BR98_9FUNG</name>
<dbReference type="GO" id="GO:0005634">
    <property type="term" value="C:nucleus"/>
    <property type="evidence" value="ECO:0007669"/>
    <property type="project" value="UniProtKB-SubCell"/>
</dbReference>
<evidence type="ECO:0000256" key="3">
    <source>
        <dbReference type="ARBA" id="ARBA00015316"/>
    </source>
</evidence>
<evidence type="ECO:0000313" key="10">
    <source>
        <dbReference type="Proteomes" id="UP000605846"/>
    </source>
</evidence>
<evidence type="ECO:0000256" key="2">
    <source>
        <dbReference type="ARBA" id="ARBA00005546"/>
    </source>
</evidence>
<protein>
    <recommendedName>
        <fullName evidence="4">EKC/KEOPS complex subunit CGI121</fullName>
    </recommendedName>
    <alternativeName>
        <fullName evidence="3">EKC/KEOPS complex subunit cgi121</fullName>
    </alternativeName>
</protein>
<dbReference type="PANTHER" id="PTHR15840">
    <property type="entry name" value="CGI-121 FAMILY MEMBER"/>
    <property type="match status" value="1"/>
</dbReference>
<dbReference type="PANTHER" id="PTHR15840:SF10">
    <property type="entry name" value="EKC_KEOPS COMPLEX SUBUNIT TPRKB"/>
    <property type="match status" value="1"/>
</dbReference>
<evidence type="ECO:0000256" key="1">
    <source>
        <dbReference type="ARBA" id="ARBA00004123"/>
    </source>
</evidence>
<dbReference type="AlphaFoldDB" id="A0A8H7BR98"/>
<comment type="function">
    <text evidence="7">Component of the EKC/KEOPS complex that is required for the formation of a threonylcarbamoyl group on adenosine at position 37 (t(6)A37) in tRNAs that read codons beginning with adenine. The complex is probably involved in the transfer of the threonylcarbamoyl moiety of threonylcarbamoyl-AMP (TC-AMP) to the N6 group of A37. CGI121 acts as an allosteric effector that regulates the t(6)A activity of the complex. The EKC/KEOPS complex also promotes both telomere uncapping and telomere elongation. The complex is required for efficient recruitment of transcriptional coactivators. CGI121 is not required for tRNA modification.</text>
</comment>
<dbReference type="Gene3D" id="3.30.2380.10">
    <property type="entry name" value="CGI121/TPRKB"/>
    <property type="match status" value="2"/>
</dbReference>
<dbReference type="Proteomes" id="UP000605846">
    <property type="component" value="Unassembled WGS sequence"/>
</dbReference>
<sequence length="134" mass="14879">MESHIIDLYPDRGQIHIALFRNVTNSPELRRRLVERDPTLSCALVNASLITQSLRRFGIEDTSRDIVVIKVGGEAAEAEAFMCKDISGDLVPLSQLAEVRDLKRIQKYYQTGGHGDDVNLLMQLVTGAMALKGL</sequence>
<evidence type="ECO:0000256" key="4">
    <source>
        <dbReference type="ARBA" id="ARBA00016009"/>
    </source>
</evidence>
<proteinExistence type="inferred from homology"/>
<comment type="subcellular location">
    <subcellularLocation>
        <location evidence="1">Nucleus</location>
    </subcellularLocation>
</comment>
<reference evidence="9" key="1">
    <citation type="submission" date="2020-01" db="EMBL/GenBank/DDBJ databases">
        <title>Genome Sequencing of Three Apophysomyces-Like Fungal Strains Confirms a Novel Fungal Genus in the Mucoromycota with divergent Burkholderia-like Endosymbiotic Bacteria.</title>
        <authorList>
            <person name="Stajich J.E."/>
            <person name="Macias A.M."/>
            <person name="Carter-House D."/>
            <person name="Lovett B."/>
            <person name="Kasson L.R."/>
            <person name="Berry K."/>
            <person name="Grigoriev I."/>
            <person name="Chang Y."/>
            <person name="Spatafora J."/>
            <person name="Kasson M.T."/>
        </authorList>
    </citation>
    <scope>NUCLEOTIDE SEQUENCE</scope>
    <source>
        <strain evidence="9">NRRL A-21654</strain>
    </source>
</reference>
<dbReference type="SUPFAM" id="SSF143870">
    <property type="entry name" value="PF0523-like"/>
    <property type="match status" value="1"/>
</dbReference>
<dbReference type="GO" id="GO:0005829">
    <property type="term" value="C:cytosol"/>
    <property type="evidence" value="ECO:0007669"/>
    <property type="project" value="TreeGrafter"/>
</dbReference>
<dbReference type="OrthoDB" id="329139at2759"/>
<dbReference type="InterPro" id="IPR013926">
    <property type="entry name" value="CGI121/TPRKB"/>
</dbReference>
<dbReference type="EMBL" id="JABAYA010000090">
    <property type="protein sequence ID" value="KAF7725776.1"/>
    <property type="molecule type" value="Genomic_DNA"/>
</dbReference>
<dbReference type="Pfam" id="PF08617">
    <property type="entry name" value="CGI-121"/>
    <property type="match status" value="1"/>
</dbReference>
<organism evidence="9 10">
    <name type="scientific">Apophysomyces ossiformis</name>
    <dbReference type="NCBI Taxonomy" id="679940"/>
    <lineage>
        <taxon>Eukaryota</taxon>
        <taxon>Fungi</taxon>
        <taxon>Fungi incertae sedis</taxon>
        <taxon>Mucoromycota</taxon>
        <taxon>Mucoromycotina</taxon>
        <taxon>Mucoromycetes</taxon>
        <taxon>Mucorales</taxon>
        <taxon>Mucorineae</taxon>
        <taxon>Mucoraceae</taxon>
        <taxon>Apophysomyces</taxon>
    </lineage>
</organism>
<evidence type="ECO:0000256" key="5">
    <source>
        <dbReference type="ARBA" id="ARBA00022694"/>
    </source>
</evidence>
<evidence type="ECO:0000256" key="7">
    <source>
        <dbReference type="ARBA" id="ARBA00025043"/>
    </source>
</evidence>
<comment type="caution">
    <text evidence="9">The sequence shown here is derived from an EMBL/GenBank/DDBJ whole genome shotgun (WGS) entry which is preliminary data.</text>
</comment>
<dbReference type="InterPro" id="IPR036504">
    <property type="entry name" value="CGI121/TPRKB_sf"/>
</dbReference>
<dbReference type="GO" id="GO:0000408">
    <property type="term" value="C:EKC/KEOPS complex"/>
    <property type="evidence" value="ECO:0007669"/>
    <property type="project" value="TreeGrafter"/>
</dbReference>
<gene>
    <name evidence="9" type="ORF">EC973_009393</name>
</gene>
<comment type="similarity">
    <text evidence="2 8">Belongs to the CGI121/TPRKB family.</text>
</comment>
<keyword evidence="10" id="KW-1185">Reference proteome</keyword>